<name>H0E894_9ACTN</name>
<protein>
    <recommendedName>
        <fullName evidence="5">Htaa domain-containing protein</fullName>
    </recommendedName>
</protein>
<evidence type="ECO:0008006" key="5">
    <source>
        <dbReference type="Google" id="ProtNLM"/>
    </source>
</evidence>
<keyword evidence="4" id="KW-1185">Reference proteome</keyword>
<dbReference type="EMBL" id="AGUD01000241">
    <property type="protein sequence ID" value="EHN10095.1"/>
    <property type="molecule type" value="Genomic_DNA"/>
</dbReference>
<sequence length="375" mass="39787">MSILLRQRRVPSGLRWALTGATLLALAAAPAQAAAAPEHTAGLRSSTSPSVIGGGTTTITFSPAGKRNLRRAGIRVRALPTASTLSTGQLKLPVSRGLMRPRDLTAKVDHLGGGIEFRRGSRILTMTELRITIGKRTIRGSAVLEGKRTSLFRVLLKGARIRATKRSLLVERVQMRVAYALLQATRKYLRTSKLQRGSLGTIKLEATVAPSTRAQLDFASGTTTLTLSEAVAAGLAQQKVTVTPEGPATLAGPRAYAFPIVHGAIDKRTFLGFFQHSGGLTFAAGSTSFALRNLQIVLDGKQPHVSAQVATDRFAVFNLNLRRIKGSVDGNPVRMTNAIASLTSNAAAALNKVLGTTTITKGTQIGTIDITAVRR</sequence>
<evidence type="ECO:0000256" key="1">
    <source>
        <dbReference type="SAM" id="MobiDB-lite"/>
    </source>
</evidence>
<proteinExistence type="predicted"/>
<evidence type="ECO:0000256" key="2">
    <source>
        <dbReference type="SAM" id="SignalP"/>
    </source>
</evidence>
<feature type="region of interest" description="Disordered" evidence="1">
    <location>
        <begin position="38"/>
        <end position="58"/>
    </location>
</feature>
<feature type="signal peptide" evidence="2">
    <location>
        <begin position="1"/>
        <end position="33"/>
    </location>
</feature>
<accession>H0E894</accession>
<comment type="caution">
    <text evidence="3">The sequence shown here is derived from an EMBL/GenBank/DDBJ whole genome shotgun (WGS) entry which is preliminary data.</text>
</comment>
<organism evidence="3 4">
    <name type="scientific">Patulibacter medicamentivorans</name>
    <dbReference type="NCBI Taxonomy" id="1097667"/>
    <lineage>
        <taxon>Bacteria</taxon>
        <taxon>Bacillati</taxon>
        <taxon>Actinomycetota</taxon>
        <taxon>Thermoleophilia</taxon>
        <taxon>Solirubrobacterales</taxon>
        <taxon>Patulibacteraceae</taxon>
        <taxon>Patulibacter</taxon>
    </lineage>
</organism>
<gene>
    <name evidence="3" type="ORF">PAI11_30550</name>
</gene>
<evidence type="ECO:0000313" key="3">
    <source>
        <dbReference type="EMBL" id="EHN10095.1"/>
    </source>
</evidence>
<feature type="chain" id="PRO_5038980972" description="Htaa domain-containing protein" evidence="2">
    <location>
        <begin position="34"/>
        <end position="375"/>
    </location>
</feature>
<evidence type="ECO:0000313" key="4">
    <source>
        <dbReference type="Proteomes" id="UP000005143"/>
    </source>
</evidence>
<dbReference type="AlphaFoldDB" id="H0E894"/>
<dbReference type="RefSeq" id="WP_007576736.1">
    <property type="nucleotide sequence ID" value="NZ_AGUD01000241.1"/>
</dbReference>
<reference evidence="3 4" key="1">
    <citation type="journal article" date="2013" name="Biodegradation">
        <title>Quantitative proteomic analysis of ibuprofen-degrading Patulibacter sp. strain I11.</title>
        <authorList>
            <person name="Almeida B."/>
            <person name="Kjeldal H."/>
            <person name="Lolas I."/>
            <person name="Knudsen A.D."/>
            <person name="Carvalho G."/>
            <person name="Nielsen K.L."/>
            <person name="Barreto Crespo M.T."/>
            <person name="Stensballe A."/>
            <person name="Nielsen J.L."/>
        </authorList>
    </citation>
    <scope>NUCLEOTIDE SEQUENCE [LARGE SCALE GENOMIC DNA]</scope>
    <source>
        <strain evidence="3 4">I11</strain>
    </source>
</reference>
<keyword evidence="2" id="KW-0732">Signal</keyword>
<dbReference type="Proteomes" id="UP000005143">
    <property type="component" value="Unassembled WGS sequence"/>
</dbReference>